<keyword evidence="11" id="KW-0234">DNA repair</keyword>
<evidence type="ECO:0000313" key="15">
    <source>
        <dbReference type="Proteomes" id="UP000824189"/>
    </source>
</evidence>
<dbReference type="GO" id="GO:0035485">
    <property type="term" value="F:adenine/guanine mispair binding"/>
    <property type="evidence" value="ECO:0007669"/>
    <property type="project" value="TreeGrafter"/>
</dbReference>
<keyword evidence="7" id="KW-0227">DNA damage</keyword>
<keyword evidence="10" id="KW-0411">Iron-sulfur</keyword>
<dbReference type="InterPro" id="IPR011257">
    <property type="entry name" value="DNA_glycosylase"/>
</dbReference>
<evidence type="ECO:0000256" key="1">
    <source>
        <dbReference type="ARBA" id="ARBA00000843"/>
    </source>
</evidence>
<dbReference type="GO" id="GO:0000701">
    <property type="term" value="F:purine-specific mismatch base pair DNA N-glycosylase activity"/>
    <property type="evidence" value="ECO:0007669"/>
    <property type="project" value="UniProtKB-EC"/>
</dbReference>
<dbReference type="GO" id="GO:0046872">
    <property type="term" value="F:metal ion binding"/>
    <property type="evidence" value="ECO:0007669"/>
    <property type="project" value="UniProtKB-KW"/>
</dbReference>
<keyword evidence="12" id="KW-0326">Glycosidase</keyword>
<dbReference type="InterPro" id="IPR000445">
    <property type="entry name" value="HhH_motif"/>
</dbReference>
<dbReference type="GO" id="GO:0032357">
    <property type="term" value="F:oxidized purine DNA binding"/>
    <property type="evidence" value="ECO:0007669"/>
    <property type="project" value="TreeGrafter"/>
</dbReference>
<comment type="caution">
    <text evidence="14">The sequence shown here is derived from an EMBL/GenBank/DDBJ whole genome shotgun (WGS) entry which is preliminary data.</text>
</comment>
<evidence type="ECO:0000256" key="6">
    <source>
        <dbReference type="ARBA" id="ARBA00022723"/>
    </source>
</evidence>
<organism evidence="14 15">
    <name type="scientific">Candidatus Corynebacterium gallistercoris</name>
    <dbReference type="NCBI Taxonomy" id="2838530"/>
    <lineage>
        <taxon>Bacteria</taxon>
        <taxon>Bacillati</taxon>
        <taxon>Actinomycetota</taxon>
        <taxon>Actinomycetes</taxon>
        <taxon>Mycobacteriales</taxon>
        <taxon>Corynebacteriaceae</taxon>
        <taxon>Corynebacterium</taxon>
    </lineage>
</organism>
<protein>
    <recommendedName>
        <fullName evidence="5">Adenine DNA glycosylase</fullName>
        <ecNumber evidence="4">3.2.2.31</ecNumber>
    </recommendedName>
</protein>
<dbReference type="GO" id="GO:0006298">
    <property type="term" value="P:mismatch repair"/>
    <property type="evidence" value="ECO:0007669"/>
    <property type="project" value="TreeGrafter"/>
</dbReference>
<dbReference type="Gene3D" id="1.10.340.30">
    <property type="entry name" value="Hypothetical protein, domain 2"/>
    <property type="match status" value="1"/>
</dbReference>
<dbReference type="GO" id="GO:0034039">
    <property type="term" value="F:8-oxo-7,8-dihydroguanine DNA N-glycosylase activity"/>
    <property type="evidence" value="ECO:0007669"/>
    <property type="project" value="TreeGrafter"/>
</dbReference>
<gene>
    <name evidence="14" type="ORF">H9867_06440</name>
</gene>
<reference evidence="14" key="2">
    <citation type="submission" date="2021-04" db="EMBL/GenBank/DDBJ databases">
        <authorList>
            <person name="Gilroy R."/>
        </authorList>
    </citation>
    <scope>NUCLEOTIDE SEQUENCE</scope>
    <source>
        <strain evidence="14">4376</strain>
    </source>
</reference>
<dbReference type="PANTHER" id="PTHR42944:SF1">
    <property type="entry name" value="ADENINE DNA GLYCOSYLASE"/>
    <property type="match status" value="1"/>
</dbReference>
<dbReference type="AlphaFoldDB" id="A0A9D1UQ96"/>
<dbReference type="PANTHER" id="PTHR42944">
    <property type="entry name" value="ADENINE DNA GLYCOSYLASE"/>
    <property type="match status" value="1"/>
</dbReference>
<feature type="non-terminal residue" evidence="14">
    <location>
        <position position="187"/>
    </location>
</feature>
<keyword evidence="6" id="KW-0479">Metal-binding</keyword>
<dbReference type="GO" id="GO:0006284">
    <property type="term" value="P:base-excision repair"/>
    <property type="evidence" value="ECO:0007669"/>
    <property type="project" value="InterPro"/>
</dbReference>
<evidence type="ECO:0000256" key="4">
    <source>
        <dbReference type="ARBA" id="ARBA00012045"/>
    </source>
</evidence>
<comment type="catalytic activity">
    <reaction evidence="1">
        <text>Hydrolyzes free adenine bases from 7,8-dihydro-8-oxoguanine:adenine mismatched double-stranded DNA, leaving an apurinic site.</text>
        <dbReference type="EC" id="3.2.2.31"/>
    </reaction>
</comment>
<evidence type="ECO:0000256" key="3">
    <source>
        <dbReference type="ARBA" id="ARBA00008343"/>
    </source>
</evidence>
<sequence length="187" mass="20743">MDYTLDTAQLRTDLNRWYAVEGRPLPWRAPGTSAWAVLVSEIMAQQTPVARVIPHWNEWLKRWPTPGALAEATTAEVLTAWANLGYPRRALRLREAARACMAHHGGAVPSTVADLEALPGIGSYTARAVAAFAYGQAVPVVDTNVRRVQHRVVQGRFLAGSARARDLLDVADLLPWVDEDPFLVRRR</sequence>
<evidence type="ECO:0000256" key="7">
    <source>
        <dbReference type="ARBA" id="ARBA00022763"/>
    </source>
</evidence>
<name>A0A9D1UQ96_9CORY</name>
<dbReference type="PROSITE" id="PS01155">
    <property type="entry name" value="ENDONUCLEASE_III_2"/>
    <property type="match status" value="1"/>
</dbReference>
<dbReference type="Proteomes" id="UP000824189">
    <property type="component" value="Unassembled WGS sequence"/>
</dbReference>
<comment type="cofactor">
    <cofactor evidence="2">
        <name>[4Fe-4S] cluster</name>
        <dbReference type="ChEBI" id="CHEBI:49883"/>
    </cofactor>
</comment>
<evidence type="ECO:0000313" key="14">
    <source>
        <dbReference type="EMBL" id="HIW96102.1"/>
    </source>
</evidence>
<comment type="similarity">
    <text evidence="3">Belongs to the Nth/MutY family.</text>
</comment>
<dbReference type="InterPro" id="IPR004036">
    <property type="entry name" value="Endonuclease-III-like_CS2"/>
</dbReference>
<evidence type="ECO:0000256" key="2">
    <source>
        <dbReference type="ARBA" id="ARBA00001966"/>
    </source>
</evidence>
<dbReference type="SMART" id="SM00478">
    <property type="entry name" value="ENDO3c"/>
    <property type="match status" value="1"/>
</dbReference>
<dbReference type="Pfam" id="PF00633">
    <property type="entry name" value="HHH"/>
    <property type="match status" value="1"/>
</dbReference>
<dbReference type="InterPro" id="IPR044298">
    <property type="entry name" value="MIG/MutY"/>
</dbReference>
<dbReference type="Pfam" id="PF00730">
    <property type="entry name" value="HhH-GPD"/>
    <property type="match status" value="1"/>
</dbReference>
<evidence type="ECO:0000256" key="12">
    <source>
        <dbReference type="ARBA" id="ARBA00023295"/>
    </source>
</evidence>
<proteinExistence type="inferred from homology"/>
<evidence type="ECO:0000256" key="10">
    <source>
        <dbReference type="ARBA" id="ARBA00023014"/>
    </source>
</evidence>
<dbReference type="SUPFAM" id="SSF48150">
    <property type="entry name" value="DNA-glycosylase"/>
    <property type="match status" value="1"/>
</dbReference>
<evidence type="ECO:0000256" key="8">
    <source>
        <dbReference type="ARBA" id="ARBA00022801"/>
    </source>
</evidence>
<evidence type="ECO:0000259" key="13">
    <source>
        <dbReference type="SMART" id="SM00478"/>
    </source>
</evidence>
<accession>A0A9D1UQ96</accession>
<dbReference type="InterPro" id="IPR003265">
    <property type="entry name" value="HhH-GPD_domain"/>
</dbReference>
<feature type="domain" description="HhH-GPD" evidence="13">
    <location>
        <begin position="43"/>
        <end position="179"/>
    </location>
</feature>
<dbReference type="GO" id="GO:0051536">
    <property type="term" value="F:iron-sulfur cluster binding"/>
    <property type="evidence" value="ECO:0007669"/>
    <property type="project" value="UniProtKB-KW"/>
</dbReference>
<dbReference type="EMBL" id="DXFZ01000081">
    <property type="protein sequence ID" value="HIW96102.1"/>
    <property type="molecule type" value="Genomic_DNA"/>
</dbReference>
<reference evidence="14" key="1">
    <citation type="journal article" date="2021" name="PeerJ">
        <title>Extensive microbial diversity within the chicken gut microbiome revealed by metagenomics and culture.</title>
        <authorList>
            <person name="Gilroy R."/>
            <person name="Ravi A."/>
            <person name="Getino M."/>
            <person name="Pursley I."/>
            <person name="Horton D.L."/>
            <person name="Alikhan N.F."/>
            <person name="Baker D."/>
            <person name="Gharbi K."/>
            <person name="Hall N."/>
            <person name="Watson M."/>
            <person name="Adriaenssens E.M."/>
            <person name="Foster-Nyarko E."/>
            <person name="Jarju S."/>
            <person name="Secka A."/>
            <person name="Antonio M."/>
            <person name="Oren A."/>
            <person name="Chaudhuri R.R."/>
            <person name="La Ragione R."/>
            <person name="Hildebrand F."/>
            <person name="Pallen M.J."/>
        </authorList>
    </citation>
    <scope>NUCLEOTIDE SEQUENCE</scope>
    <source>
        <strain evidence="14">4376</strain>
    </source>
</reference>
<evidence type="ECO:0000256" key="11">
    <source>
        <dbReference type="ARBA" id="ARBA00023204"/>
    </source>
</evidence>
<keyword evidence="9" id="KW-0408">Iron</keyword>
<dbReference type="CDD" id="cd00056">
    <property type="entry name" value="ENDO3c"/>
    <property type="match status" value="1"/>
</dbReference>
<evidence type="ECO:0000256" key="5">
    <source>
        <dbReference type="ARBA" id="ARBA00022023"/>
    </source>
</evidence>
<dbReference type="EC" id="3.2.2.31" evidence="4"/>
<keyword evidence="8" id="KW-0378">Hydrolase</keyword>
<evidence type="ECO:0000256" key="9">
    <source>
        <dbReference type="ARBA" id="ARBA00023004"/>
    </source>
</evidence>